<dbReference type="InterPro" id="IPR032675">
    <property type="entry name" value="LRR_dom_sf"/>
</dbReference>
<evidence type="ECO:0008006" key="5">
    <source>
        <dbReference type="Google" id="ProtNLM"/>
    </source>
</evidence>
<keyword evidence="2" id="KW-0812">Transmembrane</keyword>
<keyword evidence="2" id="KW-0472">Membrane</keyword>
<proteinExistence type="predicted"/>
<evidence type="ECO:0000256" key="2">
    <source>
        <dbReference type="SAM" id="Phobius"/>
    </source>
</evidence>
<dbReference type="VEuPathDB" id="MicrosporidiaDB:CWI38_1336p0010"/>
<keyword evidence="4" id="KW-1185">Reference proteome</keyword>
<feature type="compositionally biased region" description="Polar residues" evidence="1">
    <location>
        <begin position="1115"/>
        <end position="1136"/>
    </location>
</feature>
<evidence type="ECO:0000313" key="4">
    <source>
        <dbReference type="Proteomes" id="UP000292282"/>
    </source>
</evidence>
<dbReference type="PANTHER" id="PTHR35450:SF2">
    <property type="entry name" value="REVERSE TRANSCRIPTASE DOMAIN-CONTAINING PROTEIN"/>
    <property type="match status" value="1"/>
</dbReference>
<dbReference type="EMBL" id="PITK01001336">
    <property type="protein sequence ID" value="TBU11186.1"/>
    <property type="molecule type" value="Genomic_DNA"/>
</dbReference>
<comment type="caution">
    <text evidence="3">The sequence shown here is derived from an EMBL/GenBank/DDBJ whole genome shotgun (WGS) entry which is preliminary data.</text>
</comment>
<dbReference type="Proteomes" id="UP000292282">
    <property type="component" value="Unassembled WGS sequence"/>
</dbReference>
<dbReference type="AlphaFoldDB" id="A0A4Q9LSS6"/>
<feature type="transmembrane region" description="Helical" evidence="2">
    <location>
        <begin position="12"/>
        <end position="35"/>
    </location>
</feature>
<dbReference type="PANTHER" id="PTHR35450">
    <property type="entry name" value="REVERSE TRANSCRIPTASE DOMAIN-CONTAINING PROTEIN"/>
    <property type="match status" value="1"/>
</dbReference>
<name>A0A4Q9LSS6_9MICR</name>
<protein>
    <recommendedName>
        <fullName evidence="5">Reverse transcriptase domain-containing protein</fullName>
    </recommendedName>
</protein>
<reference evidence="3 4" key="1">
    <citation type="submission" date="2017-12" db="EMBL/GenBank/DDBJ databases">
        <authorList>
            <person name="Pombert J.-F."/>
            <person name="Haag K.L."/>
            <person name="Ebert D."/>
        </authorList>
    </citation>
    <scope>NUCLEOTIDE SEQUENCE [LARGE SCALE GENOMIC DNA]</scope>
    <source>
        <strain evidence="3">IL-G-3</strain>
    </source>
</reference>
<organism evidence="3 4">
    <name type="scientific">Hamiltosporidium tvaerminnensis</name>
    <dbReference type="NCBI Taxonomy" id="1176355"/>
    <lineage>
        <taxon>Eukaryota</taxon>
        <taxon>Fungi</taxon>
        <taxon>Fungi incertae sedis</taxon>
        <taxon>Microsporidia</taxon>
        <taxon>Dubosqiidae</taxon>
        <taxon>Hamiltosporidium</taxon>
    </lineage>
</organism>
<accession>A0A4Q9LSS6</accession>
<sequence>MNSFTVLKKKKVLRIQIFYILLNIMHAFTLFKLVFSHRFNYTFRCNEKTEILIYREKQEEETFDEVMNEEYELLLSFSVGNKNFYDDKPIFTYGKENNIQFDVLNNILEENTSGTNFKYGKIQCSYELSYFLRLTRDITELPNYFNNYQLKCMLTTLKYLKAIENKNIVKFFIALVFNDCNCDNINESEKNNVDFEYITWSDFITKIDRNMITNLLSGFMSYFMIEFVFNDGNLILLQNTNDYYDILLFYKNIPFKHLLINKFKTFFALENILKNPRYFSIFRVLLDELNLKSLIINNYQASEILDVRFPYYVFSMLIFKSMIVSNITTSYIFVSYLLYVGIDENIEFLSLKNISVSTNDLNFFLRKQKLKGLVLDTVKAIENSNIIDDCVKLIETLEFVDFRNIDINYNWWKCFFLKANATSIILFFDTLTSQENFLNGLAKLRKNMNLVRLEIMFFDFEISESFCYSLRLLNNLKNLKLFNYQINKKSEISLFKSIRSLKELKKLTIQNPKFCKTPCNYSLKSQNIKVLCLENIFSNERTQLLASLFSFTFITKFFLTNIFITHALLVKISQMKHLIQLSLKFCAIESIMFPKPLDFSARNIKFLNIYDTNWNNLQYFDILGKLDNIEFLDISLCGLSASYLKNLSPGCNLKLKSVSCESGILDIDDLNIIGKLEIIEELNLSNCVFHNSGFFKLGENCKFFNSLKKLDLMFVDISIEDLNFIRKFKNLKNLSLTLSGLDLLYVKSYIVSLHLNQFITNIITYDENFKSLLENLNEMNINNALNIEIFPADLYYSNIFLFTLSTKKSLEEAQLAKLYNEIEKRKLHSKLYNARKNELVSVSDSSRWPKRGNIRPQNEAVFCYIQDRNVFWGADGVCQHCGKFGKTVDHLATRCEKMLGHDYTRRHNEVVRCLHLLLLNRYKFKSSKRIRSHSVQEILDNEYAEIRVDTRIKTDVKIRNNRPDIFILDKKKNKITLIEVGITSQDSLQIVETEKLRKYDLLANELGLIYRYSVEIIPYVMTWDGIVTKYHKSHLKRLEIPMNVEAYIQSIVLKKTVETISFDRRKGLESGLNAEESWERASMGVIMRSEMHEEPIPPLKEAKREEDGVKILKPKNNTPLISQGGTTLEEPTNNINEESDVEEETIVVKEVKENI</sequence>
<evidence type="ECO:0000256" key="1">
    <source>
        <dbReference type="SAM" id="MobiDB-lite"/>
    </source>
</evidence>
<evidence type="ECO:0000313" key="3">
    <source>
        <dbReference type="EMBL" id="TBU11186.1"/>
    </source>
</evidence>
<dbReference type="Gene3D" id="3.80.10.10">
    <property type="entry name" value="Ribonuclease Inhibitor"/>
    <property type="match status" value="2"/>
</dbReference>
<keyword evidence="2" id="KW-1133">Transmembrane helix</keyword>
<feature type="transmembrane region" description="Helical" evidence="2">
    <location>
        <begin position="544"/>
        <end position="570"/>
    </location>
</feature>
<gene>
    <name evidence="3" type="ORF">CWI38_1336p0010</name>
</gene>
<feature type="region of interest" description="Disordered" evidence="1">
    <location>
        <begin position="1111"/>
        <end position="1144"/>
    </location>
</feature>
<dbReference type="SUPFAM" id="SSF52047">
    <property type="entry name" value="RNI-like"/>
    <property type="match status" value="2"/>
</dbReference>